<organism evidence="1 2">
    <name type="scientific">Adineta steineri</name>
    <dbReference type="NCBI Taxonomy" id="433720"/>
    <lineage>
        <taxon>Eukaryota</taxon>
        <taxon>Metazoa</taxon>
        <taxon>Spiralia</taxon>
        <taxon>Gnathifera</taxon>
        <taxon>Rotifera</taxon>
        <taxon>Eurotatoria</taxon>
        <taxon>Bdelloidea</taxon>
        <taxon>Adinetida</taxon>
        <taxon>Adinetidae</taxon>
        <taxon>Adineta</taxon>
    </lineage>
</organism>
<gene>
    <name evidence="1" type="ORF">KXQ929_LOCUS25732</name>
</gene>
<dbReference type="AlphaFoldDB" id="A0A819KQW6"/>
<dbReference type="EMBL" id="CAJOBB010002257">
    <property type="protein sequence ID" value="CAF3953131.1"/>
    <property type="molecule type" value="Genomic_DNA"/>
</dbReference>
<evidence type="ECO:0000313" key="1">
    <source>
        <dbReference type="EMBL" id="CAF3953131.1"/>
    </source>
</evidence>
<protein>
    <submittedName>
        <fullName evidence="1">Uncharacterized protein</fullName>
    </submittedName>
</protein>
<sequence length="238" mass="26940">MKDVLDFTLLTTSNNQSLLLSKNKNDNSTCLGTGSIDRNTTRIPFVIVEKEQRALTHDDNLVSAMKMLEEGSTRLAIAVNSKDFNYVGTAELLVTAANAKLSVLKAQLLDNTLSSSNSVSRRSNGILYPHKRSIPSENRFYLGLHKCRSRLRSINLCQESSLCQTIMYNQIKQECTLFSEHVEYGSGTLYDKNLITIRLDKDSFKDLHKTIKTKKNISVIVSSRYQKYDKNICEKCEL</sequence>
<evidence type="ECO:0000313" key="2">
    <source>
        <dbReference type="Proteomes" id="UP000663868"/>
    </source>
</evidence>
<comment type="caution">
    <text evidence="1">The sequence shown here is derived from an EMBL/GenBank/DDBJ whole genome shotgun (WGS) entry which is preliminary data.</text>
</comment>
<reference evidence="1" key="1">
    <citation type="submission" date="2021-02" db="EMBL/GenBank/DDBJ databases">
        <authorList>
            <person name="Nowell W R."/>
        </authorList>
    </citation>
    <scope>NUCLEOTIDE SEQUENCE</scope>
</reference>
<dbReference type="Proteomes" id="UP000663868">
    <property type="component" value="Unassembled WGS sequence"/>
</dbReference>
<proteinExistence type="predicted"/>
<accession>A0A819KQW6</accession>
<name>A0A819KQW6_9BILA</name>